<feature type="signal peptide" evidence="1">
    <location>
        <begin position="1"/>
        <end position="21"/>
    </location>
</feature>
<protein>
    <submittedName>
        <fullName evidence="2">Outer membrane transport family protein</fullName>
    </submittedName>
</protein>
<dbReference type="PATRIC" id="fig|1310613.3.peg.536"/>
<name>A0A009I9U1_ACIB9</name>
<gene>
    <name evidence="2" type="ORF">J512_0562</name>
</gene>
<dbReference type="SUPFAM" id="SSF56935">
    <property type="entry name" value="Porins"/>
    <property type="match status" value="1"/>
</dbReference>
<evidence type="ECO:0000256" key="1">
    <source>
        <dbReference type="SAM" id="SignalP"/>
    </source>
</evidence>
<proteinExistence type="predicted"/>
<evidence type="ECO:0000313" key="2">
    <source>
        <dbReference type="EMBL" id="EXB07176.1"/>
    </source>
</evidence>
<dbReference type="Proteomes" id="UP000020595">
    <property type="component" value="Unassembled WGS sequence"/>
</dbReference>
<dbReference type="RefSeq" id="WP_032050689.1">
    <property type="nucleotide sequence ID" value="NZ_JEWH01000004.1"/>
</dbReference>
<accession>A0A009I9U1</accession>
<evidence type="ECO:0000313" key="3">
    <source>
        <dbReference type="Proteomes" id="UP000020595"/>
    </source>
</evidence>
<keyword evidence="1" id="KW-0732">Signal</keyword>
<reference evidence="2 3" key="1">
    <citation type="submission" date="2014-02" db="EMBL/GenBank/DDBJ databases">
        <title>Comparative genomics and transcriptomics to identify genetic mechanisms underlying the emergence of carbapenem resistant Acinetobacter baumannii (CRAb).</title>
        <authorList>
            <person name="Harris A.D."/>
            <person name="Johnson K.J."/>
            <person name="George J."/>
            <person name="Shefchek K."/>
            <person name="Daugherty S.C."/>
            <person name="Parankush S."/>
            <person name="Sadzewicz L."/>
            <person name="Tallon L."/>
            <person name="Sengamalay N."/>
            <person name="Hazen T.H."/>
            <person name="Rasko D.A."/>
        </authorList>
    </citation>
    <scope>NUCLEOTIDE SEQUENCE [LARGE SCALE GENOMIC DNA]</scope>
    <source>
        <strain evidence="2 3">1295743</strain>
    </source>
</reference>
<comment type="caution">
    <text evidence="2">The sequence shown here is derived from an EMBL/GenBank/DDBJ whole genome shotgun (WGS) entry which is preliminary data.</text>
</comment>
<sequence>MDKQYTLSFVILMISGAQVHAAALDRTGQSISAFLQDGNYFEASLSAIDADVSGKVRTSYMTAGTDPSTKNMAENSTYYNAALKLQVTPHFSFGLIYDQPYGTDSSYQALPNNTFSTNSNVTSAHVDTQNLSFIFGYQPNQNWNFYVAPVYQTIKSTVKLNGRAFDAISGYSFDMKEDSELGWLAGIAYQIPEIALKAAVTYRSEIKHQVMATESFSPLLSPIVPIIGTGETEVTTPQSINLDLQSGITPSTLIFLNTRWVNWKDFKIKPYQFGKVTEFATQYPTGLNLADYSKDQITVDFGLAQKFNNQWSGVVSAGWDSGAGNPASLLGPVEGYWSAGIGLQFNPAPNYFIQGGVKYFWLGDTAGHSAAYLLPGNAEHAVVADYSDNSAIAYMLKIGYKF</sequence>
<dbReference type="AlphaFoldDB" id="A0A009I9U1"/>
<organism evidence="2 3">
    <name type="scientific">Acinetobacter baumannii (strain 1295743)</name>
    <dbReference type="NCBI Taxonomy" id="1310613"/>
    <lineage>
        <taxon>Bacteria</taxon>
        <taxon>Pseudomonadati</taxon>
        <taxon>Pseudomonadota</taxon>
        <taxon>Gammaproteobacteria</taxon>
        <taxon>Moraxellales</taxon>
        <taxon>Moraxellaceae</taxon>
        <taxon>Acinetobacter</taxon>
        <taxon>Acinetobacter calcoaceticus/baumannii complex</taxon>
    </lineage>
</organism>
<dbReference type="Gene3D" id="2.40.160.60">
    <property type="entry name" value="Outer membrane protein transport protein (OMPP1/FadL/TodX)"/>
    <property type="match status" value="1"/>
</dbReference>
<dbReference type="EMBL" id="JEWH01000004">
    <property type="protein sequence ID" value="EXB07176.1"/>
    <property type="molecule type" value="Genomic_DNA"/>
</dbReference>
<feature type="chain" id="PRO_5001446633" evidence="1">
    <location>
        <begin position="22"/>
        <end position="402"/>
    </location>
</feature>